<dbReference type="Proteomes" id="UP001163324">
    <property type="component" value="Chromosome 4"/>
</dbReference>
<dbReference type="EMBL" id="CM047943">
    <property type="protein sequence ID" value="KAI9900819.1"/>
    <property type="molecule type" value="Genomic_DNA"/>
</dbReference>
<comment type="caution">
    <text evidence="1">The sequence shown here is derived from an EMBL/GenBank/DDBJ whole genome shotgun (WGS) entry which is preliminary data.</text>
</comment>
<proteinExistence type="predicted"/>
<keyword evidence="2" id="KW-1185">Reference proteome</keyword>
<sequence>MSGIKDQGEKSLDKLLSTLTATLHPDTYVFTTHASEATAPPFSACRMLFREGPRAATAASKEKDEDKEGDEAGGGERVTAVVTRSYAEARGMAYLFPCEMITLDVESSLEAVGFMAAVAARLAGECGVGVNPVSGFWHDHLFVPEGKGGEALGVLERLAAERRGGA</sequence>
<protein>
    <submittedName>
        <fullName evidence="1">Uncharacterized protein</fullName>
    </submittedName>
</protein>
<accession>A0ACC0V2Y9</accession>
<evidence type="ECO:0000313" key="2">
    <source>
        <dbReference type="Proteomes" id="UP001163324"/>
    </source>
</evidence>
<name>A0ACC0V2Y9_9HYPO</name>
<evidence type="ECO:0000313" key="1">
    <source>
        <dbReference type="EMBL" id="KAI9900819.1"/>
    </source>
</evidence>
<reference evidence="1" key="1">
    <citation type="submission" date="2022-10" db="EMBL/GenBank/DDBJ databases">
        <title>Complete Genome of Trichothecium roseum strain YXFP-22015, a Plant Pathogen Isolated from Citrus.</title>
        <authorList>
            <person name="Wang Y."/>
            <person name="Zhu L."/>
        </authorList>
    </citation>
    <scope>NUCLEOTIDE SEQUENCE</scope>
    <source>
        <strain evidence="1">YXFP-22015</strain>
    </source>
</reference>
<gene>
    <name evidence="1" type="ORF">N3K66_005081</name>
</gene>
<organism evidence="1 2">
    <name type="scientific">Trichothecium roseum</name>
    <dbReference type="NCBI Taxonomy" id="47278"/>
    <lineage>
        <taxon>Eukaryota</taxon>
        <taxon>Fungi</taxon>
        <taxon>Dikarya</taxon>
        <taxon>Ascomycota</taxon>
        <taxon>Pezizomycotina</taxon>
        <taxon>Sordariomycetes</taxon>
        <taxon>Hypocreomycetidae</taxon>
        <taxon>Hypocreales</taxon>
        <taxon>Hypocreales incertae sedis</taxon>
        <taxon>Trichothecium</taxon>
    </lineage>
</organism>